<proteinExistence type="predicted"/>
<accession>A0ABU7FDA2</accession>
<gene>
    <name evidence="2" type="ORF">VXC91_08775</name>
</gene>
<dbReference type="Proteomes" id="UP001333996">
    <property type="component" value="Unassembled WGS sequence"/>
</dbReference>
<sequence length="76" mass="7869">MDFETLAGEPFLVAMAAADPLAARPSLRLADLAGCGLPDGSAADQGPAPGPQRWAEASDHQTTPDGNDRPQKPTTR</sequence>
<evidence type="ECO:0000313" key="3">
    <source>
        <dbReference type="Proteomes" id="UP001333996"/>
    </source>
</evidence>
<reference evidence="2" key="1">
    <citation type="submission" date="2024-01" db="EMBL/GenBank/DDBJ databases">
        <title>First draft genome sequence data of TA4-1, the type strain of Gram-positive actinobacterium Streptomyces chiangmaiensis.</title>
        <authorList>
            <person name="Yasawong M."/>
            <person name="Nantapong N."/>
        </authorList>
    </citation>
    <scope>NUCLEOTIDE SEQUENCE</scope>
    <source>
        <strain evidence="2">TA4-1</strain>
    </source>
</reference>
<keyword evidence="3" id="KW-1185">Reference proteome</keyword>
<protein>
    <submittedName>
        <fullName evidence="2">Uncharacterized protein</fullName>
    </submittedName>
</protein>
<organism evidence="2 3">
    <name type="scientific">Streptomyces chiangmaiensis</name>
    <dbReference type="NCBI Taxonomy" id="766497"/>
    <lineage>
        <taxon>Bacteria</taxon>
        <taxon>Bacillati</taxon>
        <taxon>Actinomycetota</taxon>
        <taxon>Actinomycetes</taxon>
        <taxon>Kitasatosporales</taxon>
        <taxon>Streptomycetaceae</taxon>
        <taxon>Streptomyces</taxon>
    </lineage>
</organism>
<dbReference type="RefSeq" id="WP_329506420.1">
    <property type="nucleotide sequence ID" value="NZ_BAAAYZ010000028.1"/>
</dbReference>
<feature type="region of interest" description="Disordered" evidence="1">
    <location>
        <begin position="33"/>
        <end position="76"/>
    </location>
</feature>
<dbReference type="EMBL" id="JAYWVC010000018">
    <property type="protein sequence ID" value="MED7822074.1"/>
    <property type="molecule type" value="Genomic_DNA"/>
</dbReference>
<feature type="compositionally biased region" description="Basic and acidic residues" evidence="1">
    <location>
        <begin position="66"/>
        <end position="76"/>
    </location>
</feature>
<name>A0ABU7FDA2_9ACTN</name>
<evidence type="ECO:0000256" key="1">
    <source>
        <dbReference type="SAM" id="MobiDB-lite"/>
    </source>
</evidence>
<evidence type="ECO:0000313" key="2">
    <source>
        <dbReference type="EMBL" id="MED7822074.1"/>
    </source>
</evidence>
<comment type="caution">
    <text evidence="2">The sequence shown here is derived from an EMBL/GenBank/DDBJ whole genome shotgun (WGS) entry which is preliminary data.</text>
</comment>